<dbReference type="EMBL" id="JAOQAZ010000034">
    <property type="protein sequence ID" value="KAJ4249110.1"/>
    <property type="molecule type" value="Genomic_DNA"/>
</dbReference>
<name>A0A9W8RP05_9HYPO</name>
<sequence length="602" mass="69408">MSSKEIPVSLVNLPPEIRQQIYHNYFKAESGYVYDSRSDKLKTAHDNNPIELSLIYTCRSIAKDTRHLPLRINTIQFSTLYHEDWRNLAGCFNLVATYHHFLASDFTLHLGQFMTQDMRYQLDLKYPDFGQRFDEGLSGHQFCMDAMVDENEEPTSGDGPMETISDTEFVDNNPRDKWTSNLCHSVREFRKSYVDNDISDSNNLYRGFSDVHLKIDPWSILDDLSWVGSFWKTQDAFSYCLRLIAENKPIEFARKVRTSFPNWTTTDPVQGFFDLEFKQWAVPSQAAVMNAINSLNLGNIWQLPDSWHYTPPFMYDDAGRHNPGYDKRTGLYKPSGVRCREKIRFSAVANAIRFLERLPVDQRTRIRSLILYEDFPSVNSPSAHAQGLAPFFRENPFLSVERRVSVLGCIHGYLHVDPSEAAAYFELEENSTAEVHTRSFGRDIAHWLLDALAVSDAGVPPESFTLVIEGGRHRDYCADLFQRFVQKEIAWYKAYKELTQSGSLLMNEGAEYNRGDMLKEEEVAALDQLLNQTSAALSCDFNTGVACDVEALVNETEGLSAYDWVDRWSDDNFPPWENLPHDLQYKDRLARNFEIQTEEDYI</sequence>
<accession>A0A9W8RP05</accession>
<comment type="caution">
    <text evidence="1">The sequence shown here is derived from an EMBL/GenBank/DDBJ whole genome shotgun (WGS) entry which is preliminary data.</text>
</comment>
<keyword evidence="2" id="KW-1185">Reference proteome</keyword>
<dbReference type="Proteomes" id="UP001152049">
    <property type="component" value="Unassembled WGS sequence"/>
</dbReference>
<reference evidence="1" key="1">
    <citation type="submission" date="2022-09" db="EMBL/GenBank/DDBJ databases">
        <title>Fusarium specimens isolated from Avocado Roots.</title>
        <authorList>
            <person name="Stajich J."/>
            <person name="Roper C."/>
            <person name="Heimlech-Rivalta G."/>
        </authorList>
    </citation>
    <scope>NUCLEOTIDE SEQUENCE</scope>
    <source>
        <strain evidence="1">CF00136</strain>
    </source>
</reference>
<evidence type="ECO:0000313" key="2">
    <source>
        <dbReference type="Proteomes" id="UP001152049"/>
    </source>
</evidence>
<evidence type="ECO:0000313" key="1">
    <source>
        <dbReference type="EMBL" id="KAJ4249110.1"/>
    </source>
</evidence>
<organism evidence="1 2">
    <name type="scientific">Fusarium torreyae</name>
    <dbReference type="NCBI Taxonomy" id="1237075"/>
    <lineage>
        <taxon>Eukaryota</taxon>
        <taxon>Fungi</taxon>
        <taxon>Dikarya</taxon>
        <taxon>Ascomycota</taxon>
        <taxon>Pezizomycotina</taxon>
        <taxon>Sordariomycetes</taxon>
        <taxon>Hypocreomycetidae</taxon>
        <taxon>Hypocreales</taxon>
        <taxon>Nectriaceae</taxon>
        <taxon>Fusarium</taxon>
    </lineage>
</organism>
<gene>
    <name evidence="1" type="ORF">NW762_012444</name>
</gene>
<dbReference type="OrthoDB" id="5062850at2759"/>
<dbReference type="AlphaFoldDB" id="A0A9W8RP05"/>
<proteinExistence type="predicted"/>
<protein>
    <submittedName>
        <fullName evidence="1">Uncharacterized protein</fullName>
    </submittedName>
</protein>